<gene>
    <name evidence="1" type="ORF">H2198_005284</name>
</gene>
<name>A0ACC3A636_9EURO</name>
<evidence type="ECO:0000313" key="2">
    <source>
        <dbReference type="Proteomes" id="UP001172386"/>
    </source>
</evidence>
<dbReference type="Proteomes" id="UP001172386">
    <property type="component" value="Unassembled WGS sequence"/>
</dbReference>
<accession>A0ACC3A636</accession>
<evidence type="ECO:0000313" key="1">
    <source>
        <dbReference type="EMBL" id="KAJ9655936.1"/>
    </source>
</evidence>
<reference evidence="1" key="1">
    <citation type="submission" date="2022-10" db="EMBL/GenBank/DDBJ databases">
        <title>Culturing micro-colonial fungi from biological soil crusts in the Mojave desert and describing Neophaeococcomyces mojavensis, and introducing the new genera and species Taxawa tesnikishii.</title>
        <authorList>
            <person name="Kurbessoian T."/>
            <person name="Stajich J.E."/>
        </authorList>
    </citation>
    <scope>NUCLEOTIDE SEQUENCE</scope>
    <source>
        <strain evidence="1">JES_112</strain>
    </source>
</reference>
<proteinExistence type="predicted"/>
<sequence length="576" mass="64042">MSVHLNSSTTVAVIGLGAQGLVAVKNMLEEGYNVTGFDRNDYIGGIWHYCAEQRISVLPSTVVNVSRERACFTDFPFPEGTDSYPTASQIDRYLNSYADHFNLRHHLRLSTMIQSVKRDDVKAKWVLQIQPTGGRQPAEPQEFDKLIVAVGPHSTPVIPNLEGKEDFKGQILHSIAFKDPSSFNAKRVMVVGIGNTAADTATALVSHASSVFLAHRHGAAVLPRILQNGTSLDHSASYRTFGIKDTLDVYTPALSRGFVDYWTLKIIESEWGPYDPQWRLTPIPNFVHQVPTVSDTLIPALRAGKIKSVAVPKRVLGLNTVELEDGTTEDVDAIVYCTGYHPNFSFLGTHDPTVLHTTAGPQPDLLASLEAKPSALYATPILYQNIFSLTHADSLAFVGLALISFPAFLTSDLASMAVAQLWSCSPRSPTLPPTSEMYVWFQNHLQWSNSIRASSLTGRFPHLTVQNGPWLTWVQKVVGTELDEHLSLFSLKAWRFWISDRRFCGLLMNKIYSPHFYRLFDSNGRRKSWSGARVAIETVNEDVRRRLKEKRKKAGVVEDKSPIMVKVMPVDVVVAA</sequence>
<organism evidence="1 2">
    <name type="scientific">Neophaeococcomyces mojaviensis</name>
    <dbReference type="NCBI Taxonomy" id="3383035"/>
    <lineage>
        <taxon>Eukaryota</taxon>
        <taxon>Fungi</taxon>
        <taxon>Dikarya</taxon>
        <taxon>Ascomycota</taxon>
        <taxon>Pezizomycotina</taxon>
        <taxon>Eurotiomycetes</taxon>
        <taxon>Chaetothyriomycetidae</taxon>
        <taxon>Chaetothyriales</taxon>
        <taxon>Chaetothyriales incertae sedis</taxon>
        <taxon>Neophaeococcomyces</taxon>
    </lineage>
</organism>
<dbReference type="EMBL" id="JAPDRQ010000086">
    <property type="protein sequence ID" value="KAJ9655936.1"/>
    <property type="molecule type" value="Genomic_DNA"/>
</dbReference>
<comment type="caution">
    <text evidence="1">The sequence shown here is derived from an EMBL/GenBank/DDBJ whole genome shotgun (WGS) entry which is preliminary data.</text>
</comment>
<protein>
    <submittedName>
        <fullName evidence="1">Uncharacterized protein</fullName>
    </submittedName>
</protein>
<keyword evidence="2" id="KW-1185">Reference proteome</keyword>